<accession>A0A1A8TPT6</accession>
<dbReference type="AlphaFoldDB" id="A0A1A8TPT6"/>
<sequence length="398" mass="45687">MMNQLHPLEAYSIVFNMLEDRELEDDVFKGWLCLDEEKKEMLDLLVQHELSSGSYQCNFNGAALDPIDIRKIADKHLNESFKFRVTLVQRSQRKATPIFRDWNDLLGYPNNLKNPLQQAFFTSSALMISENSDDPIFQNYQRVAGLIEVVELLIESNEGSGQTLFYQRPIKFDFVLEAEDLEHSIDIDAINNLLEKDTHKEAVKNLISAQIVSRVKDIPVGRRFAELVRINTYLVADVLLDYQGYVENYSFDKVRKEYLEKKTDYISKIENRFDEISLKLLSLPAGIGLATTQIEAGMIGDLAFVKNVTVVATVFVLVMLLCMNIYGQFSVIKSIKLDYESAFEALEKKFSEESSAISTSKNEIDEKCFFTWLKLWVAIAASLALFVITFIMLIYSYR</sequence>
<name>A0A1A8TPT6_9GAMM</name>
<dbReference type="OrthoDB" id="7069241at2"/>
<keyword evidence="1" id="KW-0472">Membrane</keyword>
<keyword evidence="1" id="KW-1133">Transmembrane helix</keyword>
<evidence type="ECO:0000313" key="2">
    <source>
        <dbReference type="EMBL" id="SBS35935.1"/>
    </source>
</evidence>
<gene>
    <name evidence="2" type="ORF">MAQ5080_03315</name>
</gene>
<reference evidence="2 3" key="1">
    <citation type="submission" date="2016-06" db="EMBL/GenBank/DDBJ databases">
        <authorList>
            <person name="Kjaerup R.B."/>
            <person name="Dalgaard T.S."/>
            <person name="Juul-Madsen H.R."/>
        </authorList>
    </citation>
    <scope>NUCLEOTIDE SEQUENCE [LARGE SCALE GENOMIC DNA]</scope>
    <source>
        <strain evidence="2 3">CECT 5080</strain>
    </source>
</reference>
<feature type="transmembrane region" description="Helical" evidence="1">
    <location>
        <begin position="375"/>
        <end position="397"/>
    </location>
</feature>
<evidence type="ECO:0000313" key="3">
    <source>
        <dbReference type="Proteomes" id="UP000092627"/>
    </source>
</evidence>
<feature type="transmembrane region" description="Helical" evidence="1">
    <location>
        <begin position="308"/>
        <end position="327"/>
    </location>
</feature>
<keyword evidence="3" id="KW-1185">Reference proteome</keyword>
<dbReference type="EMBL" id="FLOC01000025">
    <property type="protein sequence ID" value="SBS35935.1"/>
    <property type="molecule type" value="Genomic_DNA"/>
</dbReference>
<proteinExistence type="predicted"/>
<organism evidence="2 3">
    <name type="scientific">Marinomonas aquimarina</name>
    <dbReference type="NCBI Taxonomy" id="295068"/>
    <lineage>
        <taxon>Bacteria</taxon>
        <taxon>Pseudomonadati</taxon>
        <taxon>Pseudomonadota</taxon>
        <taxon>Gammaproteobacteria</taxon>
        <taxon>Oceanospirillales</taxon>
        <taxon>Oceanospirillaceae</taxon>
        <taxon>Marinomonas</taxon>
    </lineage>
</organism>
<dbReference type="RefSeq" id="WP_067213166.1">
    <property type="nucleotide sequence ID" value="NZ_FLOC01000025.1"/>
</dbReference>
<dbReference type="Proteomes" id="UP000092627">
    <property type="component" value="Unassembled WGS sequence"/>
</dbReference>
<protein>
    <submittedName>
        <fullName evidence="2">Uncharacterized protein</fullName>
    </submittedName>
</protein>
<keyword evidence="1" id="KW-0812">Transmembrane</keyword>
<dbReference type="STRING" id="295068.MAQ5080_03315"/>
<evidence type="ECO:0000256" key="1">
    <source>
        <dbReference type="SAM" id="Phobius"/>
    </source>
</evidence>